<dbReference type="NCBIfam" id="TIGR01730">
    <property type="entry name" value="RND_mfp"/>
    <property type="match status" value="1"/>
</dbReference>
<dbReference type="InterPro" id="IPR058625">
    <property type="entry name" value="MdtA-like_BSH"/>
</dbReference>
<dbReference type="Pfam" id="PF25954">
    <property type="entry name" value="Beta-barrel_RND_2"/>
    <property type="match status" value="1"/>
</dbReference>
<evidence type="ECO:0000256" key="2">
    <source>
        <dbReference type="SAM" id="SignalP"/>
    </source>
</evidence>
<dbReference type="PANTHER" id="PTHR30158">
    <property type="entry name" value="ACRA/E-RELATED COMPONENT OF DRUG EFFLUX TRANSPORTER"/>
    <property type="match status" value="1"/>
</dbReference>
<dbReference type="PANTHER" id="PTHR30158:SF10">
    <property type="entry name" value="CATION EFFLUX PUMP"/>
    <property type="match status" value="1"/>
</dbReference>
<name>A0ABS5C5I5_9BACT</name>
<reference evidence="5 6" key="1">
    <citation type="submission" date="2021-04" db="EMBL/GenBank/DDBJ databases">
        <authorList>
            <person name="Ivanova A."/>
        </authorList>
    </citation>
    <scope>NUCLEOTIDE SEQUENCE [LARGE SCALE GENOMIC DNA]</scope>
    <source>
        <strain evidence="5 6">G18</strain>
    </source>
</reference>
<organism evidence="5 6">
    <name type="scientific">Gemmata palustris</name>
    <dbReference type="NCBI Taxonomy" id="2822762"/>
    <lineage>
        <taxon>Bacteria</taxon>
        <taxon>Pseudomonadati</taxon>
        <taxon>Planctomycetota</taxon>
        <taxon>Planctomycetia</taxon>
        <taxon>Gemmatales</taxon>
        <taxon>Gemmataceae</taxon>
        <taxon>Gemmata</taxon>
    </lineage>
</organism>
<accession>A0ABS5C5I5</accession>
<dbReference type="RefSeq" id="WP_210663019.1">
    <property type="nucleotide sequence ID" value="NZ_JAGKQQ010000002.1"/>
</dbReference>
<dbReference type="SUPFAM" id="SSF111369">
    <property type="entry name" value="HlyD-like secretion proteins"/>
    <property type="match status" value="1"/>
</dbReference>
<evidence type="ECO:0000256" key="1">
    <source>
        <dbReference type="ARBA" id="ARBA00009477"/>
    </source>
</evidence>
<protein>
    <submittedName>
        <fullName evidence="5">Efflux RND transporter periplasmic adaptor subunit</fullName>
    </submittedName>
</protein>
<feature type="signal peptide" evidence="2">
    <location>
        <begin position="1"/>
        <end position="21"/>
    </location>
</feature>
<dbReference type="Pfam" id="PF25917">
    <property type="entry name" value="BSH_RND"/>
    <property type="match status" value="1"/>
</dbReference>
<feature type="domain" description="Multidrug resistance protein MdtA-like barrel-sandwich hybrid" evidence="3">
    <location>
        <begin position="38"/>
        <end position="175"/>
    </location>
</feature>
<evidence type="ECO:0000259" key="4">
    <source>
        <dbReference type="Pfam" id="PF25954"/>
    </source>
</evidence>
<comment type="caution">
    <text evidence="5">The sequence shown here is derived from an EMBL/GenBank/DDBJ whole genome shotgun (WGS) entry which is preliminary data.</text>
</comment>
<dbReference type="InterPro" id="IPR006143">
    <property type="entry name" value="RND_pump_MFP"/>
</dbReference>
<comment type="similarity">
    <text evidence="1">Belongs to the membrane fusion protein (MFP) (TC 8.A.1) family.</text>
</comment>
<evidence type="ECO:0000313" key="5">
    <source>
        <dbReference type="EMBL" id="MBP3960710.1"/>
    </source>
</evidence>
<proteinExistence type="inferred from homology"/>
<keyword evidence="6" id="KW-1185">Reference proteome</keyword>
<feature type="domain" description="CusB-like beta-barrel" evidence="4">
    <location>
        <begin position="182"/>
        <end position="260"/>
    </location>
</feature>
<gene>
    <name evidence="5" type="ORF">J8F10_36255</name>
</gene>
<feature type="chain" id="PRO_5047330089" evidence="2">
    <location>
        <begin position="22"/>
        <end position="265"/>
    </location>
</feature>
<evidence type="ECO:0000259" key="3">
    <source>
        <dbReference type="Pfam" id="PF25917"/>
    </source>
</evidence>
<dbReference type="Gene3D" id="1.10.287.470">
    <property type="entry name" value="Helix hairpin bin"/>
    <property type="match status" value="1"/>
</dbReference>
<sequence length="265" mass="28316">MRAALFVLVAGLLFPPAGMRAEDPSKGWEFTGRTQTSAVDVRAQVTGHLTRVAVREGDAVAKGDLLVELDSRPYRLALNAAQARLKVAEAKLQVSKITAANAKKLLENKVISPDELGLNTAAEAALIVAKVEVERVELTLSWTRVTAPFTGRVSRLQATEGGLVTADQTQILTVVATEPMYVSFNVPESLLLQLRRDGLAEPSKLGVAVGFAGDQGFPHEAKLDLIAPEVDPKTGTARFRATVPNPKGLLSPGMSARVRLIPLPK</sequence>
<dbReference type="Proteomes" id="UP000676565">
    <property type="component" value="Unassembled WGS sequence"/>
</dbReference>
<dbReference type="Gene3D" id="2.40.30.170">
    <property type="match status" value="1"/>
</dbReference>
<evidence type="ECO:0000313" key="6">
    <source>
        <dbReference type="Proteomes" id="UP000676565"/>
    </source>
</evidence>
<dbReference type="Gene3D" id="2.40.50.100">
    <property type="match status" value="1"/>
</dbReference>
<dbReference type="EMBL" id="JAGKQQ010000002">
    <property type="protein sequence ID" value="MBP3960710.1"/>
    <property type="molecule type" value="Genomic_DNA"/>
</dbReference>
<keyword evidence="2" id="KW-0732">Signal</keyword>
<dbReference type="InterPro" id="IPR058792">
    <property type="entry name" value="Beta-barrel_RND_2"/>
</dbReference>